<organism evidence="1 2">
    <name type="scientific">Chionoecetes opilio</name>
    <name type="common">Atlantic snow crab</name>
    <name type="synonym">Cancer opilio</name>
    <dbReference type="NCBI Taxonomy" id="41210"/>
    <lineage>
        <taxon>Eukaryota</taxon>
        <taxon>Metazoa</taxon>
        <taxon>Ecdysozoa</taxon>
        <taxon>Arthropoda</taxon>
        <taxon>Crustacea</taxon>
        <taxon>Multicrustacea</taxon>
        <taxon>Malacostraca</taxon>
        <taxon>Eumalacostraca</taxon>
        <taxon>Eucarida</taxon>
        <taxon>Decapoda</taxon>
        <taxon>Pleocyemata</taxon>
        <taxon>Brachyura</taxon>
        <taxon>Eubrachyura</taxon>
        <taxon>Majoidea</taxon>
        <taxon>Majidae</taxon>
        <taxon>Chionoecetes</taxon>
    </lineage>
</organism>
<name>A0A8J5BU77_CHIOP</name>
<reference evidence="1" key="1">
    <citation type="submission" date="2020-07" db="EMBL/GenBank/DDBJ databases">
        <title>The High-quality genome of the commercially important snow crab, Chionoecetes opilio.</title>
        <authorList>
            <person name="Jeong J.-H."/>
            <person name="Ryu S."/>
        </authorList>
    </citation>
    <scope>NUCLEOTIDE SEQUENCE</scope>
    <source>
        <strain evidence="1">MADBK_172401_WGS</strain>
        <tissue evidence="1">Digestive gland</tissue>
    </source>
</reference>
<evidence type="ECO:0000313" key="2">
    <source>
        <dbReference type="Proteomes" id="UP000770661"/>
    </source>
</evidence>
<dbReference type="Proteomes" id="UP000770661">
    <property type="component" value="Unassembled WGS sequence"/>
</dbReference>
<comment type="caution">
    <text evidence="1">The sequence shown here is derived from an EMBL/GenBank/DDBJ whole genome shotgun (WGS) entry which is preliminary data.</text>
</comment>
<accession>A0A8J5BU77</accession>
<sequence>MRRTFTLVSSCTYKGCRTNRGTAKCQLRTVDTDVVVLAMHPANRLNISELWIAFWKLGKSFRGKKTAWNTWITYGDVTNPHSAPWVPCQTHVPLTSGCNHWSDLWSRCKDRTSTEEGVNQGKETAVQQERQSY</sequence>
<dbReference type="EMBL" id="JACEEZ010024393">
    <property type="protein sequence ID" value="KAG0710253.1"/>
    <property type="molecule type" value="Genomic_DNA"/>
</dbReference>
<keyword evidence="2" id="KW-1185">Reference proteome</keyword>
<evidence type="ECO:0000313" key="1">
    <source>
        <dbReference type="EMBL" id="KAG0710253.1"/>
    </source>
</evidence>
<gene>
    <name evidence="1" type="ORF">GWK47_023202</name>
</gene>
<proteinExistence type="predicted"/>
<protein>
    <submittedName>
        <fullName evidence="1">Uncharacterized protein</fullName>
    </submittedName>
</protein>
<dbReference type="AlphaFoldDB" id="A0A8J5BU77"/>